<dbReference type="InterPro" id="IPR051263">
    <property type="entry name" value="C-type_cytochrome_biogenesis"/>
</dbReference>
<dbReference type="PANTHER" id="PTHR47870">
    <property type="entry name" value="CYTOCHROME C-TYPE BIOGENESIS PROTEIN CCMH"/>
    <property type="match status" value="1"/>
</dbReference>
<dbReference type="Pfam" id="PF03918">
    <property type="entry name" value="CcmH"/>
    <property type="match status" value="1"/>
</dbReference>
<keyword evidence="6 7" id="KW-0408">Iron</keyword>
<dbReference type="RefSeq" id="WP_065210552.1">
    <property type="nucleotide sequence ID" value="NZ_CP016178.1"/>
</dbReference>
<keyword evidence="7" id="KW-0472">Membrane</keyword>
<dbReference type="CDD" id="cd16378">
    <property type="entry name" value="CcmH_N"/>
    <property type="match status" value="1"/>
</dbReference>
<keyword evidence="2 7" id="KW-0349">Heme</keyword>
<gene>
    <name evidence="9" type="ORF">A6E01_14715</name>
</gene>
<feature type="domain" description="CcmH/CycL/Ccl2/NrfF N-terminal" evidence="8">
    <location>
        <begin position="32"/>
        <end position="137"/>
    </location>
</feature>
<dbReference type="EMBL" id="CP016178">
    <property type="protein sequence ID" value="ANO34453.1"/>
    <property type="molecule type" value="Genomic_DNA"/>
</dbReference>
<keyword evidence="3 7" id="KW-0479">Metal-binding</keyword>
<proteinExistence type="inferred from homology"/>
<protein>
    <recommendedName>
        <fullName evidence="7">Cytochrome c-type biogenesis protein</fullName>
    </recommendedName>
</protein>
<dbReference type="Gene3D" id="1.10.8.640">
    <property type="entry name" value="Cytochrome C biogenesis protein"/>
    <property type="match status" value="1"/>
</dbReference>
<dbReference type="GO" id="GO:0005886">
    <property type="term" value="C:plasma membrane"/>
    <property type="evidence" value="ECO:0007669"/>
    <property type="project" value="TreeGrafter"/>
</dbReference>
<organism evidence="9 10">
    <name type="scientific">Vibrio breoganii</name>
    <dbReference type="NCBI Taxonomy" id="553239"/>
    <lineage>
        <taxon>Bacteria</taxon>
        <taxon>Pseudomonadati</taxon>
        <taxon>Pseudomonadota</taxon>
        <taxon>Gammaproteobacteria</taxon>
        <taxon>Vibrionales</taxon>
        <taxon>Vibrionaceae</taxon>
        <taxon>Vibrio</taxon>
    </lineage>
</organism>
<comment type="function">
    <text evidence="7">Possible subunit of a heme lyase.</text>
</comment>
<evidence type="ECO:0000313" key="9">
    <source>
        <dbReference type="EMBL" id="ANO34453.1"/>
    </source>
</evidence>
<dbReference type="AlphaFoldDB" id="A0AAN0XXF7"/>
<dbReference type="GO" id="GO:0046872">
    <property type="term" value="F:metal ion binding"/>
    <property type="evidence" value="ECO:0007669"/>
    <property type="project" value="UniProtKB-KW"/>
</dbReference>
<evidence type="ECO:0000256" key="6">
    <source>
        <dbReference type="ARBA" id="ARBA00023004"/>
    </source>
</evidence>
<keyword evidence="7" id="KW-0812">Transmembrane</keyword>
<evidence type="ECO:0000256" key="5">
    <source>
        <dbReference type="ARBA" id="ARBA00022748"/>
    </source>
</evidence>
<evidence type="ECO:0000256" key="1">
    <source>
        <dbReference type="ARBA" id="ARBA00010342"/>
    </source>
</evidence>
<dbReference type="InterPro" id="IPR005616">
    <property type="entry name" value="CcmH/CycL/Ccl2/NrfF_N"/>
</dbReference>
<feature type="signal peptide" evidence="7">
    <location>
        <begin position="1"/>
        <end position="23"/>
    </location>
</feature>
<evidence type="ECO:0000256" key="3">
    <source>
        <dbReference type="ARBA" id="ARBA00022723"/>
    </source>
</evidence>
<keyword evidence="4 7" id="KW-0732">Signal</keyword>
<reference evidence="9 10" key="1">
    <citation type="submission" date="2016-06" db="EMBL/GenBank/DDBJ databases">
        <title>Adaptive Radiation by Waves of Gene Transfer Leads to Fine-Scale Resource Partitioning in Marine Microbes.</title>
        <authorList>
            <person name="Hehemann J.-H."/>
            <person name="Arevalo P."/>
            <person name="Datta M.S."/>
            <person name="Yu X."/>
            <person name="Corzett C."/>
            <person name="Henschel A."/>
            <person name="Preheim S.P."/>
            <person name="Timberlake S."/>
            <person name="Alm E.J."/>
            <person name="Polz M.F."/>
        </authorList>
    </citation>
    <scope>NUCLEOTIDE SEQUENCE [LARGE SCALE GENOMIC DNA]</scope>
    <source>
        <strain evidence="9 10">FF50</strain>
    </source>
</reference>
<evidence type="ECO:0000256" key="7">
    <source>
        <dbReference type="RuleBase" id="RU364112"/>
    </source>
</evidence>
<evidence type="ECO:0000259" key="8">
    <source>
        <dbReference type="Pfam" id="PF03918"/>
    </source>
</evidence>
<evidence type="ECO:0000256" key="2">
    <source>
        <dbReference type="ARBA" id="ARBA00022617"/>
    </source>
</evidence>
<accession>A0AAN0XXF7</accession>
<evidence type="ECO:0000256" key="4">
    <source>
        <dbReference type="ARBA" id="ARBA00022729"/>
    </source>
</evidence>
<dbReference type="KEGG" id="vbr:A6E01_14715"/>
<name>A0AAN0XXF7_9VIBR</name>
<keyword evidence="7" id="KW-1133">Transmembrane helix</keyword>
<evidence type="ECO:0000313" key="10">
    <source>
        <dbReference type="Proteomes" id="UP000092018"/>
    </source>
</evidence>
<dbReference type="PANTHER" id="PTHR47870:SF1">
    <property type="entry name" value="CYTOCHROME C-TYPE BIOGENESIS PROTEIN CCMH"/>
    <property type="match status" value="1"/>
</dbReference>
<dbReference type="FunFam" id="1.10.8.640:FF:000001">
    <property type="entry name" value="Cytochrome c-type biogenesis protein"/>
    <property type="match status" value="1"/>
</dbReference>
<dbReference type="Proteomes" id="UP000092018">
    <property type="component" value="Chromosome 2"/>
</dbReference>
<comment type="similarity">
    <text evidence="1 7">Belongs to the CcmH/CycL/Ccl2/NrfF family.</text>
</comment>
<feature type="chain" id="PRO_5042661805" description="Cytochrome c-type biogenesis protein" evidence="7">
    <location>
        <begin position="24"/>
        <end position="144"/>
    </location>
</feature>
<feature type="transmembrane region" description="Helical" evidence="7">
    <location>
        <begin position="115"/>
        <end position="136"/>
    </location>
</feature>
<sequence length="144" mass="16098">MKLVRRVIVLLALSLTFGSSVHAAGYQSISHPVDLFEFDSVAQQKQAIHLAKTLRCPMCQNQNLIESNSAVAKDIRLRVFELVKAGKSDSEVKEYMVARYGEHVLYQPSFSMKNALLWGIPIALGLFMIGFSIGHIKRSIRGIH</sequence>
<dbReference type="GO" id="GO:0017004">
    <property type="term" value="P:cytochrome complex assembly"/>
    <property type="evidence" value="ECO:0007669"/>
    <property type="project" value="UniProtKB-KW"/>
</dbReference>
<keyword evidence="5" id="KW-0201">Cytochrome c-type biogenesis</keyword>
<dbReference type="InterPro" id="IPR038297">
    <property type="entry name" value="CcmH/CycL/NrfF/Ccl2_sf"/>
</dbReference>